<feature type="domain" description="Protein kinase" evidence="12">
    <location>
        <begin position="4"/>
        <end position="243"/>
    </location>
</feature>
<comment type="catalytic activity">
    <reaction evidence="8">
        <text>L-seryl-[protein] + ATP = O-phospho-L-seryl-[protein] + ADP + H(+)</text>
        <dbReference type="Rhea" id="RHEA:17989"/>
        <dbReference type="Rhea" id="RHEA-COMP:9863"/>
        <dbReference type="Rhea" id="RHEA-COMP:11604"/>
        <dbReference type="ChEBI" id="CHEBI:15378"/>
        <dbReference type="ChEBI" id="CHEBI:29999"/>
        <dbReference type="ChEBI" id="CHEBI:30616"/>
        <dbReference type="ChEBI" id="CHEBI:83421"/>
        <dbReference type="ChEBI" id="CHEBI:456216"/>
        <dbReference type="EC" id="2.7.11.1"/>
    </reaction>
</comment>
<keyword evidence="5 13" id="KW-0418">Kinase</keyword>
<organism evidence="13 14">
    <name type="scientific">Stylonychia lemnae</name>
    <name type="common">Ciliate</name>
    <dbReference type="NCBI Taxonomy" id="5949"/>
    <lineage>
        <taxon>Eukaryota</taxon>
        <taxon>Sar</taxon>
        <taxon>Alveolata</taxon>
        <taxon>Ciliophora</taxon>
        <taxon>Intramacronucleata</taxon>
        <taxon>Spirotrichea</taxon>
        <taxon>Stichotrichia</taxon>
        <taxon>Sporadotrichida</taxon>
        <taxon>Oxytrichidae</taxon>
        <taxon>Stylonychinae</taxon>
        <taxon>Stylonychia</taxon>
    </lineage>
</organism>
<evidence type="ECO:0000256" key="11">
    <source>
        <dbReference type="SAM" id="MobiDB-lite"/>
    </source>
</evidence>
<dbReference type="PROSITE" id="PS00107">
    <property type="entry name" value="PROTEIN_KINASE_ATP"/>
    <property type="match status" value="1"/>
</dbReference>
<proteinExistence type="inferred from homology"/>
<dbReference type="GO" id="GO:0004674">
    <property type="term" value="F:protein serine/threonine kinase activity"/>
    <property type="evidence" value="ECO:0007669"/>
    <property type="project" value="UniProtKB-KW"/>
</dbReference>
<evidence type="ECO:0000256" key="7">
    <source>
        <dbReference type="ARBA" id="ARBA00047899"/>
    </source>
</evidence>
<dbReference type="InterPro" id="IPR008271">
    <property type="entry name" value="Ser/Thr_kinase_AS"/>
</dbReference>
<comment type="similarity">
    <text evidence="10">Belongs to the protein kinase superfamily.</text>
</comment>
<evidence type="ECO:0000313" key="13">
    <source>
        <dbReference type="EMBL" id="CDW80491.1"/>
    </source>
</evidence>
<evidence type="ECO:0000256" key="2">
    <source>
        <dbReference type="ARBA" id="ARBA00022527"/>
    </source>
</evidence>
<dbReference type="PANTHER" id="PTHR44899:SF3">
    <property type="entry name" value="SERINE_THREONINE-PROTEIN KINASE NEK1"/>
    <property type="match status" value="1"/>
</dbReference>
<feature type="compositionally biased region" description="Basic and acidic residues" evidence="11">
    <location>
        <begin position="371"/>
        <end position="386"/>
    </location>
</feature>
<sequence length="495" mass="56629">MEKYRKLKVIGKGSFGYAVLVQSVIDRQTYVMKVHVLKSMRHPYIITYKESFMDKKCLCIVMDYADGGDLYTKIANQKKIGKVMYSEDQILDWFVQMALAIKHIHDRKILHRDLKTQNIFMTQTNQIKIGDFGIARVLQHTYDCAQTAIGTPYYLSPEICQEKPYNQKSDIWSLGCILYEMVTLKHAFDASSMKGLVLKILRGTYPAIPPSYSQDLKDLLADMLIKDPTKRPSMRKILEKEFLSRRISKLLTSTIAKNEFSATFLQKHITPFTKVINNQRSQLNQDQEEESKDSEVSDVDNVRDSSNFDISNPKEKIPAIKNFKPNPNIQSSGAQDQSGHSSSTNSKMAYHQKNPDFPNPKVVNNFVQGKAVKEEKKVSRQIRKEESSDDDDENFEEPQRAIPTFLQNIPGITLTPSDPLGYRIEALRVHLEKQLGDIPFIAAYKHLVNLSADDETDTDELEGMLGAKKMKFVQLIHQLIVCEESYYANKNDGSY</sequence>
<evidence type="ECO:0000256" key="10">
    <source>
        <dbReference type="RuleBase" id="RU000304"/>
    </source>
</evidence>
<evidence type="ECO:0000256" key="5">
    <source>
        <dbReference type="ARBA" id="ARBA00022777"/>
    </source>
</evidence>
<dbReference type="InterPro" id="IPR000719">
    <property type="entry name" value="Prot_kinase_dom"/>
</dbReference>
<dbReference type="InterPro" id="IPR051131">
    <property type="entry name" value="NEK_Ser/Thr_kinase_NIMA"/>
</dbReference>
<dbReference type="InParanoid" id="A0A078AF77"/>
<dbReference type="Pfam" id="PF00069">
    <property type="entry name" value="Pkinase"/>
    <property type="match status" value="1"/>
</dbReference>
<dbReference type="Gene3D" id="3.30.200.20">
    <property type="entry name" value="Phosphorylase Kinase, domain 1"/>
    <property type="match status" value="2"/>
</dbReference>
<keyword evidence="3" id="KW-0808">Transferase</keyword>
<feature type="region of interest" description="Disordered" evidence="11">
    <location>
        <begin position="282"/>
        <end position="396"/>
    </location>
</feature>
<feature type="compositionally biased region" description="Acidic residues" evidence="11">
    <location>
        <begin position="286"/>
        <end position="298"/>
    </location>
</feature>
<dbReference type="AlphaFoldDB" id="A0A078AF77"/>
<evidence type="ECO:0000256" key="1">
    <source>
        <dbReference type="ARBA" id="ARBA00012513"/>
    </source>
</evidence>
<keyword evidence="4 9" id="KW-0547">Nucleotide-binding</keyword>
<dbReference type="Proteomes" id="UP000039865">
    <property type="component" value="Unassembled WGS sequence"/>
</dbReference>
<evidence type="ECO:0000256" key="9">
    <source>
        <dbReference type="PROSITE-ProRule" id="PRU10141"/>
    </source>
</evidence>
<reference evidence="13 14" key="1">
    <citation type="submission" date="2014-06" db="EMBL/GenBank/DDBJ databases">
        <authorList>
            <person name="Swart Estienne"/>
        </authorList>
    </citation>
    <scope>NUCLEOTIDE SEQUENCE [LARGE SCALE GENOMIC DNA]</scope>
    <source>
        <strain evidence="13 14">130c</strain>
    </source>
</reference>
<name>A0A078AF77_STYLE</name>
<dbReference type="OrthoDB" id="248923at2759"/>
<dbReference type="OMA" id="QHVKSQS"/>
<evidence type="ECO:0000256" key="8">
    <source>
        <dbReference type="ARBA" id="ARBA00048679"/>
    </source>
</evidence>
<dbReference type="PROSITE" id="PS50011">
    <property type="entry name" value="PROTEIN_KINASE_DOM"/>
    <property type="match status" value="1"/>
</dbReference>
<feature type="binding site" evidence="9">
    <location>
        <position position="33"/>
    </location>
    <ligand>
        <name>ATP</name>
        <dbReference type="ChEBI" id="CHEBI:30616"/>
    </ligand>
</feature>
<dbReference type="EC" id="2.7.11.1" evidence="1"/>
<dbReference type="InterPro" id="IPR017441">
    <property type="entry name" value="Protein_kinase_ATP_BS"/>
</dbReference>
<dbReference type="GO" id="GO:0005524">
    <property type="term" value="F:ATP binding"/>
    <property type="evidence" value="ECO:0007669"/>
    <property type="project" value="UniProtKB-UniRule"/>
</dbReference>
<dbReference type="InterPro" id="IPR011009">
    <property type="entry name" value="Kinase-like_dom_sf"/>
</dbReference>
<feature type="compositionally biased region" description="Polar residues" evidence="11">
    <location>
        <begin position="325"/>
        <end position="347"/>
    </location>
</feature>
<protein>
    <recommendedName>
        <fullName evidence="1">non-specific serine/threonine protein kinase</fullName>
        <ecNumber evidence="1">2.7.11.1</ecNumber>
    </recommendedName>
</protein>
<keyword evidence="14" id="KW-1185">Reference proteome</keyword>
<feature type="compositionally biased region" description="Acidic residues" evidence="11">
    <location>
        <begin position="387"/>
        <end position="396"/>
    </location>
</feature>
<evidence type="ECO:0000256" key="3">
    <source>
        <dbReference type="ARBA" id="ARBA00022679"/>
    </source>
</evidence>
<dbReference type="EMBL" id="CCKQ01009025">
    <property type="protein sequence ID" value="CDW80491.1"/>
    <property type="molecule type" value="Genomic_DNA"/>
</dbReference>
<dbReference type="CDD" id="cd08215">
    <property type="entry name" value="STKc_Nek"/>
    <property type="match status" value="1"/>
</dbReference>
<dbReference type="SMART" id="SM00220">
    <property type="entry name" value="S_TKc"/>
    <property type="match status" value="1"/>
</dbReference>
<evidence type="ECO:0000256" key="4">
    <source>
        <dbReference type="ARBA" id="ARBA00022741"/>
    </source>
</evidence>
<comment type="catalytic activity">
    <reaction evidence="7">
        <text>L-threonyl-[protein] + ATP = O-phospho-L-threonyl-[protein] + ADP + H(+)</text>
        <dbReference type="Rhea" id="RHEA:46608"/>
        <dbReference type="Rhea" id="RHEA-COMP:11060"/>
        <dbReference type="Rhea" id="RHEA-COMP:11605"/>
        <dbReference type="ChEBI" id="CHEBI:15378"/>
        <dbReference type="ChEBI" id="CHEBI:30013"/>
        <dbReference type="ChEBI" id="CHEBI:30616"/>
        <dbReference type="ChEBI" id="CHEBI:61977"/>
        <dbReference type="ChEBI" id="CHEBI:456216"/>
        <dbReference type="EC" id="2.7.11.1"/>
    </reaction>
</comment>
<dbReference type="SUPFAM" id="SSF56112">
    <property type="entry name" value="Protein kinase-like (PK-like)"/>
    <property type="match status" value="1"/>
</dbReference>
<evidence type="ECO:0000256" key="6">
    <source>
        <dbReference type="ARBA" id="ARBA00022840"/>
    </source>
</evidence>
<keyword evidence="2 10" id="KW-0723">Serine/threonine-protein kinase</keyword>
<accession>A0A078AF77</accession>
<gene>
    <name evidence="13" type="primary">Contig11178.g11940</name>
    <name evidence="13" type="ORF">STYLEM_9490</name>
</gene>
<dbReference type="FunFam" id="1.10.510.10:FF:000172">
    <property type="entry name" value="serine/threonine-protein kinase Nek1 isoform X1"/>
    <property type="match status" value="1"/>
</dbReference>
<keyword evidence="6 9" id="KW-0067">ATP-binding</keyword>
<dbReference type="PROSITE" id="PS00108">
    <property type="entry name" value="PROTEIN_KINASE_ST"/>
    <property type="match status" value="1"/>
</dbReference>
<evidence type="ECO:0000259" key="12">
    <source>
        <dbReference type="PROSITE" id="PS50011"/>
    </source>
</evidence>
<evidence type="ECO:0000313" key="14">
    <source>
        <dbReference type="Proteomes" id="UP000039865"/>
    </source>
</evidence>
<dbReference type="PANTHER" id="PTHR44899">
    <property type="entry name" value="CAMK FAMILY PROTEIN KINASE"/>
    <property type="match status" value="1"/>
</dbReference>
<dbReference type="Gene3D" id="1.10.510.10">
    <property type="entry name" value="Transferase(Phosphotransferase) domain 1"/>
    <property type="match status" value="1"/>
</dbReference>